<reference evidence="1" key="1">
    <citation type="submission" date="2015-04" db="EMBL/GenBank/DDBJ databases">
        <title>The genome sequence of the plant pathogenic Rhizarian Plasmodiophora brassicae reveals insights in its biotrophic life cycle and the origin of chitin synthesis.</title>
        <authorList>
            <person name="Schwelm A."/>
            <person name="Fogelqvist J."/>
            <person name="Knaust A."/>
            <person name="Julke S."/>
            <person name="Lilja T."/>
            <person name="Dhandapani V."/>
            <person name="Bonilla-Rosso G."/>
            <person name="Karlsson M."/>
            <person name="Shevchenko A."/>
            <person name="Choi S.R."/>
            <person name="Kim H.G."/>
            <person name="Park J.Y."/>
            <person name="Lim Y.P."/>
            <person name="Ludwig-Muller J."/>
            <person name="Dixelius C."/>
        </authorList>
    </citation>
    <scope>NUCLEOTIDE SEQUENCE</scope>
    <source>
        <tissue evidence="1">Potato root galls</tissue>
    </source>
</reference>
<proteinExistence type="predicted"/>
<name>A0A0H5R5I0_9EUKA</name>
<evidence type="ECO:0000313" key="1">
    <source>
        <dbReference type="EMBL" id="CRZ09420.1"/>
    </source>
</evidence>
<dbReference type="EMBL" id="HACM01008978">
    <property type="protein sequence ID" value="CRZ09420.1"/>
    <property type="molecule type" value="Transcribed_RNA"/>
</dbReference>
<sequence>MDNLYLTVDNAPLLQLVYCSYQADACRPRPKPIPEPVLSLESLVPAPLSIMCPDCPGHSLQSGSGNRGDIENGFHHQFVVPELSIAEYMERIVEDPSQIRNMIQRPTKTCADAILFYCCTNEILSDERGEICLASGLPAAFSATILAAATKGAFLDQSNDELLLFVDMVVDVKCPAATEKLQKYLLEIYRCRANKNTADPRREH</sequence>
<protein>
    <submittedName>
        <fullName evidence="1">Uncharacterized protein</fullName>
    </submittedName>
</protein>
<dbReference type="AlphaFoldDB" id="A0A0H5R5I0"/>
<organism evidence="1">
    <name type="scientific">Spongospora subterranea</name>
    <dbReference type="NCBI Taxonomy" id="70186"/>
    <lineage>
        <taxon>Eukaryota</taxon>
        <taxon>Sar</taxon>
        <taxon>Rhizaria</taxon>
        <taxon>Endomyxa</taxon>
        <taxon>Phytomyxea</taxon>
        <taxon>Plasmodiophorida</taxon>
        <taxon>Plasmodiophoridae</taxon>
        <taxon>Spongospora</taxon>
    </lineage>
</organism>
<accession>A0A0H5R5I0</accession>